<sequence>MRLKVIEVARNKTYTLEGLKGTHSGDKLKLYEEPIEVEKFLVEPANVSLHLTSQEHPFQPRACSTSVERDYNRQLKLQVGQNESYRKRTSRAEYVFENCRRERHRSGMSVSSSRHAELNNKLTTMINWQMAAVRHERLKNLKELEGYEGTSKLKEFFRRFDEMTLGYIVENGTQAYRLIKADLSHQIAAASTEGIEAHQRLQEGIQCRPNESLASYSDRVAEDVRLAFAGLDKHSTERFLNYYFLKGLNDQILASSISALQGLTFEQKVAQAVTMEATLIAAQPQHSRASVRPQISSYATPWHSINLQRQPPQRTVSFQQSFCSHCQIPGHNVSECRKLWNQNSASRQQHNFGTNQTERQFQNDSVDRNTQNPIRGHRFERDQHWRDAGNGNNRIPSPKRSNSEQLRDQLTIQQVMRTPAVPRTQINSPHDDQQHSDGQAQAGSAHYVGSLRNGENERQTPKLGYVPTLPITINEINCRGLILRHCRPIRS</sequence>
<evidence type="ECO:0008006" key="4">
    <source>
        <dbReference type="Google" id="ProtNLM"/>
    </source>
</evidence>
<dbReference type="EMBL" id="JAUCMV010000001">
    <property type="protein sequence ID" value="KAK0425437.1"/>
    <property type="molecule type" value="Genomic_DNA"/>
</dbReference>
<dbReference type="Proteomes" id="UP001175271">
    <property type="component" value="Unassembled WGS sequence"/>
</dbReference>
<feature type="region of interest" description="Disordered" evidence="1">
    <location>
        <begin position="347"/>
        <end position="406"/>
    </location>
</feature>
<proteinExistence type="predicted"/>
<name>A0AA39IJE4_9BILA</name>
<evidence type="ECO:0000313" key="2">
    <source>
        <dbReference type="EMBL" id="KAK0425437.1"/>
    </source>
</evidence>
<protein>
    <recommendedName>
        <fullName evidence="4">Retrotransposon gag domain-containing protein</fullName>
    </recommendedName>
</protein>
<feature type="compositionally biased region" description="Polar residues" evidence="1">
    <location>
        <begin position="347"/>
        <end position="373"/>
    </location>
</feature>
<feature type="region of interest" description="Disordered" evidence="1">
    <location>
        <begin position="423"/>
        <end position="442"/>
    </location>
</feature>
<keyword evidence="3" id="KW-1185">Reference proteome</keyword>
<feature type="compositionally biased region" description="Basic and acidic residues" evidence="1">
    <location>
        <begin position="377"/>
        <end position="387"/>
    </location>
</feature>
<evidence type="ECO:0000256" key="1">
    <source>
        <dbReference type="SAM" id="MobiDB-lite"/>
    </source>
</evidence>
<dbReference type="AlphaFoldDB" id="A0AA39IJE4"/>
<comment type="caution">
    <text evidence="2">The sequence shown here is derived from an EMBL/GenBank/DDBJ whole genome shotgun (WGS) entry which is preliminary data.</text>
</comment>
<accession>A0AA39IJE4</accession>
<feature type="compositionally biased region" description="Polar residues" evidence="1">
    <location>
        <begin position="390"/>
        <end position="400"/>
    </location>
</feature>
<organism evidence="2 3">
    <name type="scientific">Steinernema hermaphroditum</name>
    <dbReference type="NCBI Taxonomy" id="289476"/>
    <lineage>
        <taxon>Eukaryota</taxon>
        <taxon>Metazoa</taxon>
        <taxon>Ecdysozoa</taxon>
        <taxon>Nematoda</taxon>
        <taxon>Chromadorea</taxon>
        <taxon>Rhabditida</taxon>
        <taxon>Tylenchina</taxon>
        <taxon>Panagrolaimomorpha</taxon>
        <taxon>Strongyloidoidea</taxon>
        <taxon>Steinernematidae</taxon>
        <taxon>Steinernema</taxon>
    </lineage>
</organism>
<reference evidence="2" key="1">
    <citation type="submission" date="2023-06" db="EMBL/GenBank/DDBJ databases">
        <title>Genomic analysis of the entomopathogenic nematode Steinernema hermaphroditum.</title>
        <authorList>
            <person name="Schwarz E.M."/>
            <person name="Heppert J.K."/>
            <person name="Baniya A."/>
            <person name="Schwartz H.T."/>
            <person name="Tan C.-H."/>
            <person name="Antoshechkin I."/>
            <person name="Sternberg P.W."/>
            <person name="Goodrich-Blair H."/>
            <person name="Dillman A.R."/>
        </authorList>
    </citation>
    <scope>NUCLEOTIDE SEQUENCE</scope>
    <source>
        <strain evidence="2">PS9179</strain>
        <tissue evidence="2">Whole animal</tissue>
    </source>
</reference>
<gene>
    <name evidence="2" type="ORF">QR680_009202</name>
</gene>
<evidence type="ECO:0000313" key="3">
    <source>
        <dbReference type="Proteomes" id="UP001175271"/>
    </source>
</evidence>